<feature type="domain" description="Lipoxygenase" evidence="3">
    <location>
        <begin position="4"/>
        <end position="569"/>
    </location>
</feature>
<evidence type="ECO:0000313" key="5">
    <source>
        <dbReference type="Proteomes" id="UP000238937"/>
    </source>
</evidence>
<dbReference type="OrthoDB" id="5912511at2"/>
<sequence length="569" mass="64108">MLQPSLPQDDTLDRQQQRNQAIAQQREDYQYSQTAGILLIKELPQSEMFSLKYLLERDAGLVSLIANTLASSIENVFDPFDKLEDYQEMFPLLPKPSVWETFRNDAVFARQRIAGANPMVIERVIDKLPDNFPVTDAIFQKIMLTKKTLAEAIAEGRIFLTNYQGLDGLKPGGYQYERDGQQVKVTKTIAAPLVLYCWKPTGYGDYRGNLAPIAIQINQQPDPIANPIYTPRDGRHWLMAKIFAQMADGNYHEAISHLGRTHLVLEPFVLATANELAPNHPLSVLLKPHFQFTLAINELAREQLISPGGYADDLLAGTLEASIGVIKAAIKEYLENFTEFAIPKELTRRGVGETDVDGSGENFLPDYPYRDDALLLWNAIKVYVSDYLNLYYTSSAKIIGDPELQNWAKKLISPEGGNVTGLVPNGQLTTLEQLVEIVTQLIFVSGPQHGAVNYPQYDYMAFVPNIPLATYGNPPSRDVEINEETILNILPPQKLAAKQLELMRTLSVFRANRLGYPDREFVDVRARGVLQKFQARLQEIEQEISVRNETRLEPYLFLLPSNVPNSLNI</sequence>
<dbReference type="GO" id="GO:0046872">
    <property type="term" value="F:metal ion binding"/>
    <property type="evidence" value="ECO:0007669"/>
    <property type="project" value="UniProtKB-KW"/>
</dbReference>
<dbReference type="RefSeq" id="WP_106300061.1">
    <property type="nucleotide sequence ID" value="NZ_PVWO01000018.1"/>
</dbReference>
<evidence type="ECO:0000313" key="4">
    <source>
        <dbReference type="EMBL" id="PSB58969.1"/>
    </source>
</evidence>
<organism evidence="4 5">
    <name type="scientific">Chamaesiphon polymorphus CCALA 037</name>
    <dbReference type="NCBI Taxonomy" id="2107692"/>
    <lineage>
        <taxon>Bacteria</taxon>
        <taxon>Bacillati</taxon>
        <taxon>Cyanobacteriota</taxon>
        <taxon>Cyanophyceae</taxon>
        <taxon>Gomontiellales</taxon>
        <taxon>Chamaesiphonaceae</taxon>
        <taxon>Chamaesiphon</taxon>
    </lineage>
</organism>
<dbReference type="Gene3D" id="1.20.245.10">
    <property type="entry name" value="Lipoxygenase-1, Domain 5"/>
    <property type="match status" value="1"/>
</dbReference>
<dbReference type="Gene3D" id="3.10.450.60">
    <property type="match status" value="1"/>
</dbReference>
<accession>A0A2T1GM39</accession>
<evidence type="ECO:0000259" key="3">
    <source>
        <dbReference type="PROSITE" id="PS51393"/>
    </source>
</evidence>
<reference evidence="4 5" key="1">
    <citation type="submission" date="2018-03" db="EMBL/GenBank/DDBJ databases">
        <title>The ancient ancestry and fast evolution of plastids.</title>
        <authorList>
            <person name="Moore K.R."/>
            <person name="Magnabosco C."/>
            <person name="Momper L."/>
            <person name="Gold D.A."/>
            <person name="Bosak T."/>
            <person name="Fournier G.P."/>
        </authorList>
    </citation>
    <scope>NUCLEOTIDE SEQUENCE [LARGE SCALE GENOMIC DNA]</scope>
    <source>
        <strain evidence="4 5">CCALA 037</strain>
    </source>
</reference>
<dbReference type="Proteomes" id="UP000238937">
    <property type="component" value="Unassembled WGS sequence"/>
</dbReference>
<keyword evidence="2" id="KW-0560">Oxidoreductase</keyword>
<protein>
    <submittedName>
        <fullName evidence="4">AraC family transcriptional regulator</fullName>
    </submittedName>
</protein>
<evidence type="ECO:0000256" key="2">
    <source>
        <dbReference type="ARBA" id="ARBA00023002"/>
    </source>
</evidence>
<dbReference type="GO" id="GO:0034440">
    <property type="term" value="P:lipid oxidation"/>
    <property type="evidence" value="ECO:0007669"/>
    <property type="project" value="InterPro"/>
</dbReference>
<dbReference type="EMBL" id="PVWO01000018">
    <property type="protein sequence ID" value="PSB58969.1"/>
    <property type="molecule type" value="Genomic_DNA"/>
</dbReference>
<dbReference type="InterPro" id="IPR036226">
    <property type="entry name" value="LipOase_C_sf"/>
</dbReference>
<dbReference type="AlphaFoldDB" id="A0A2T1GM39"/>
<keyword evidence="1" id="KW-0479">Metal-binding</keyword>
<dbReference type="SUPFAM" id="SSF48484">
    <property type="entry name" value="Lipoxigenase"/>
    <property type="match status" value="1"/>
</dbReference>
<comment type="caution">
    <text evidence="4">The sequence shown here is derived from an EMBL/GenBank/DDBJ whole genome shotgun (WGS) entry which is preliminary data.</text>
</comment>
<gene>
    <name evidence="4" type="ORF">C7B77_02680</name>
</gene>
<dbReference type="Pfam" id="PF00305">
    <property type="entry name" value="Lipoxygenase"/>
    <property type="match status" value="1"/>
</dbReference>
<proteinExistence type="predicted"/>
<keyword evidence="5" id="KW-1185">Reference proteome</keyword>
<dbReference type="PROSITE" id="PS51393">
    <property type="entry name" value="LIPOXYGENASE_3"/>
    <property type="match status" value="1"/>
</dbReference>
<dbReference type="PANTHER" id="PTHR11771">
    <property type="entry name" value="LIPOXYGENASE"/>
    <property type="match status" value="1"/>
</dbReference>
<dbReference type="InterPro" id="IPR013819">
    <property type="entry name" value="LipOase_C"/>
</dbReference>
<dbReference type="PRINTS" id="PR00087">
    <property type="entry name" value="LIPOXYGENASE"/>
</dbReference>
<evidence type="ECO:0000256" key="1">
    <source>
        <dbReference type="ARBA" id="ARBA00022723"/>
    </source>
</evidence>
<dbReference type="InterPro" id="IPR000907">
    <property type="entry name" value="LipOase"/>
</dbReference>
<name>A0A2T1GM39_9CYAN</name>
<dbReference type="GO" id="GO:0016702">
    <property type="term" value="F:oxidoreductase activity, acting on single donors with incorporation of molecular oxygen, incorporation of two atoms of oxygen"/>
    <property type="evidence" value="ECO:0007669"/>
    <property type="project" value="InterPro"/>
</dbReference>